<dbReference type="Proteomes" id="UP001595799">
    <property type="component" value="Unassembled WGS sequence"/>
</dbReference>
<dbReference type="SUPFAM" id="SSF55785">
    <property type="entry name" value="PYP-like sensor domain (PAS domain)"/>
    <property type="match status" value="1"/>
</dbReference>
<accession>A0ABV8UNA7</accession>
<proteinExistence type="predicted"/>
<evidence type="ECO:0000259" key="1">
    <source>
        <dbReference type="Pfam" id="PF08448"/>
    </source>
</evidence>
<protein>
    <submittedName>
        <fullName evidence="2">PAS domain-containing protein</fullName>
    </submittedName>
</protein>
<feature type="domain" description="PAS fold-4" evidence="1">
    <location>
        <begin position="47"/>
        <end position="141"/>
    </location>
</feature>
<dbReference type="InterPro" id="IPR035965">
    <property type="entry name" value="PAS-like_dom_sf"/>
</dbReference>
<dbReference type="Gene3D" id="3.30.450.20">
    <property type="entry name" value="PAS domain"/>
    <property type="match status" value="1"/>
</dbReference>
<dbReference type="Pfam" id="PF08448">
    <property type="entry name" value="PAS_4"/>
    <property type="match status" value="1"/>
</dbReference>
<gene>
    <name evidence="2" type="ORF">ACFOW6_14510</name>
</gene>
<dbReference type="EMBL" id="JBHSCW010000008">
    <property type="protein sequence ID" value="MFC4352761.1"/>
    <property type="molecule type" value="Genomic_DNA"/>
</dbReference>
<evidence type="ECO:0000313" key="3">
    <source>
        <dbReference type="Proteomes" id="UP001595799"/>
    </source>
</evidence>
<evidence type="ECO:0000313" key="2">
    <source>
        <dbReference type="EMBL" id="MFC4352761.1"/>
    </source>
</evidence>
<reference evidence="3" key="1">
    <citation type="journal article" date="2019" name="Int. J. Syst. Evol. Microbiol.">
        <title>The Global Catalogue of Microorganisms (GCM) 10K type strain sequencing project: providing services to taxonomists for standard genome sequencing and annotation.</title>
        <authorList>
            <consortium name="The Broad Institute Genomics Platform"/>
            <consortium name="The Broad Institute Genome Sequencing Center for Infectious Disease"/>
            <person name="Wu L."/>
            <person name="Ma J."/>
        </authorList>
    </citation>
    <scope>NUCLEOTIDE SEQUENCE [LARGE SCALE GENOMIC DNA]</scope>
    <source>
        <strain evidence="3">CECT 8472</strain>
    </source>
</reference>
<dbReference type="InterPro" id="IPR013656">
    <property type="entry name" value="PAS_4"/>
</dbReference>
<organism evidence="2 3">
    <name type="scientific">Fodinicurvata halophila</name>
    <dbReference type="NCBI Taxonomy" id="1419723"/>
    <lineage>
        <taxon>Bacteria</taxon>
        <taxon>Pseudomonadati</taxon>
        <taxon>Pseudomonadota</taxon>
        <taxon>Alphaproteobacteria</taxon>
        <taxon>Rhodospirillales</taxon>
        <taxon>Rhodovibrionaceae</taxon>
        <taxon>Fodinicurvata</taxon>
    </lineage>
</organism>
<comment type="caution">
    <text evidence="2">The sequence shown here is derived from an EMBL/GenBank/DDBJ whole genome shotgun (WGS) entry which is preliminary data.</text>
</comment>
<sequence>MTDPQSGLTLRHPQLKSLYREWVKLCGDGSFPMAADLDPRSLRPWLDHLVVIRITTDGRFVYGYYNPNYAEIFDGDRVGQSLEALPEEQRRLLDAEYRQVQQERLPTSRIYTALFDGEEQSWERLVLPFFTPKGRVEKMLVGAYRLN</sequence>
<keyword evidence="3" id="KW-1185">Reference proteome</keyword>
<name>A0ABV8UNA7_9PROT</name>
<dbReference type="RefSeq" id="WP_382423122.1">
    <property type="nucleotide sequence ID" value="NZ_JBHSCW010000008.1"/>
</dbReference>